<dbReference type="InterPro" id="IPR000719">
    <property type="entry name" value="Prot_kinase_dom"/>
</dbReference>
<name>A0AA87ZRF4_FICCA</name>
<feature type="signal peptide" evidence="21">
    <location>
        <begin position="1"/>
        <end position="21"/>
    </location>
</feature>
<dbReference type="FunFam" id="3.80.10.10:FF:000129">
    <property type="entry name" value="Leucine-rich repeat receptor-like kinase"/>
    <property type="match status" value="1"/>
</dbReference>
<dbReference type="PANTHER" id="PTHR45631">
    <property type="entry name" value="OS07G0107800 PROTEIN-RELATED"/>
    <property type="match status" value="1"/>
</dbReference>
<feature type="transmembrane region" description="Helical" evidence="20">
    <location>
        <begin position="513"/>
        <end position="536"/>
    </location>
</feature>
<feature type="domain" description="Protein kinase" evidence="22">
    <location>
        <begin position="570"/>
        <end position="831"/>
    </location>
</feature>
<evidence type="ECO:0000256" key="9">
    <source>
        <dbReference type="ARBA" id="ARBA00022737"/>
    </source>
</evidence>
<dbReference type="EC" id="2.7.11.1" evidence="2"/>
<proteinExistence type="predicted"/>
<keyword evidence="3" id="KW-0723">Serine/threonine-protein kinase</keyword>
<keyword evidence="14 20" id="KW-0472">Membrane</keyword>
<reference evidence="23" key="1">
    <citation type="submission" date="2023-07" db="EMBL/GenBank/DDBJ databases">
        <title>draft genome sequence of fig (Ficus carica).</title>
        <authorList>
            <person name="Takahashi T."/>
            <person name="Nishimura K."/>
        </authorList>
    </citation>
    <scope>NUCLEOTIDE SEQUENCE</scope>
</reference>
<dbReference type="Gene3D" id="1.10.510.10">
    <property type="entry name" value="Transferase(Phosphotransferase) domain 1"/>
    <property type="match status" value="1"/>
</dbReference>
<dbReference type="InterPro" id="IPR001245">
    <property type="entry name" value="Ser-Thr/Tyr_kinase_cat_dom"/>
</dbReference>
<dbReference type="Proteomes" id="UP001187192">
    <property type="component" value="Unassembled WGS sequence"/>
</dbReference>
<evidence type="ECO:0000256" key="18">
    <source>
        <dbReference type="PROSITE-ProRule" id="PRU10141"/>
    </source>
</evidence>
<evidence type="ECO:0000256" key="19">
    <source>
        <dbReference type="SAM" id="MobiDB-lite"/>
    </source>
</evidence>
<dbReference type="AlphaFoldDB" id="A0AA87ZRF4"/>
<keyword evidence="8 21" id="KW-0732">Signal</keyword>
<evidence type="ECO:0000256" key="15">
    <source>
        <dbReference type="ARBA" id="ARBA00023170"/>
    </source>
</evidence>
<dbReference type="Pfam" id="PF12819">
    <property type="entry name" value="Malectin_like"/>
    <property type="match status" value="1"/>
</dbReference>
<comment type="catalytic activity">
    <reaction evidence="16">
        <text>L-threonyl-[protein] + ATP = O-phospho-L-threonyl-[protein] + ADP + H(+)</text>
        <dbReference type="Rhea" id="RHEA:46608"/>
        <dbReference type="Rhea" id="RHEA-COMP:11060"/>
        <dbReference type="Rhea" id="RHEA-COMP:11605"/>
        <dbReference type="ChEBI" id="CHEBI:15378"/>
        <dbReference type="ChEBI" id="CHEBI:30013"/>
        <dbReference type="ChEBI" id="CHEBI:30616"/>
        <dbReference type="ChEBI" id="CHEBI:61977"/>
        <dbReference type="ChEBI" id="CHEBI:456216"/>
        <dbReference type="EC" id="2.7.11.1"/>
    </reaction>
</comment>
<evidence type="ECO:0000256" key="6">
    <source>
        <dbReference type="ARBA" id="ARBA00022679"/>
    </source>
</evidence>
<keyword evidence="7 20" id="KW-0812">Transmembrane</keyword>
<evidence type="ECO:0000259" key="22">
    <source>
        <dbReference type="PROSITE" id="PS50011"/>
    </source>
</evidence>
<evidence type="ECO:0000313" key="23">
    <source>
        <dbReference type="EMBL" id="GMN37095.1"/>
    </source>
</evidence>
<dbReference type="InterPro" id="IPR001611">
    <property type="entry name" value="Leu-rich_rpt"/>
</dbReference>
<evidence type="ECO:0000313" key="24">
    <source>
        <dbReference type="Proteomes" id="UP001187192"/>
    </source>
</evidence>
<dbReference type="SUPFAM" id="SSF52058">
    <property type="entry name" value="L domain-like"/>
    <property type="match status" value="1"/>
</dbReference>
<dbReference type="InterPro" id="IPR032675">
    <property type="entry name" value="LRR_dom_sf"/>
</dbReference>
<feature type="binding site" evidence="18">
    <location>
        <position position="598"/>
    </location>
    <ligand>
        <name>ATP</name>
        <dbReference type="ChEBI" id="CHEBI:30616"/>
    </ligand>
</feature>
<comment type="caution">
    <text evidence="23">The sequence shown here is derived from an EMBL/GenBank/DDBJ whole genome shotgun (WGS) entry which is preliminary data.</text>
</comment>
<dbReference type="PROSITE" id="PS00107">
    <property type="entry name" value="PROTEIN_KINASE_ATP"/>
    <property type="match status" value="1"/>
</dbReference>
<keyword evidence="9" id="KW-0677">Repeat</keyword>
<feature type="region of interest" description="Disordered" evidence="19">
    <location>
        <begin position="841"/>
        <end position="866"/>
    </location>
</feature>
<dbReference type="SMART" id="SM00220">
    <property type="entry name" value="S_TKc"/>
    <property type="match status" value="1"/>
</dbReference>
<dbReference type="GO" id="GO:0016020">
    <property type="term" value="C:membrane"/>
    <property type="evidence" value="ECO:0007669"/>
    <property type="project" value="UniProtKB-SubCell"/>
</dbReference>
<evidence type="ECO:0000256" key="10">
    <source>
        <dbReference type="ARBA" id="ARBA00022741"/>
    </source>
</evidence>
<evidence type="ECO:0000256" key="7">
    <source>
        <dbReference type="ARBA" id="ARBA00022692"/>
    </source>
</evidence>
<keyword evidence="15" id="KW-0675">Receptor</keyword>
<keyword evidence="10 18" id="KW-0547">Nucleotide-binding</keyword>
<evidence type="ECO:0000256" key="21">
    <source>
        <dbReference type="SAM" id="SignalP"/>
    </source>
</evidence>
<evidence type="ECO:0000256" key="20">
    <source>
        <dbReference type="SAM" id="Phobius"/>
    </source>
</evidence>
<keyword evidence="11" id="KW-0418">Kinase</keyword>
<dbReference type="InterPro" id="IPR011009">
    <property type="entry name" value="Kinase-like_dom_sf"/>
</dbReference>
<keyword evidence="12 18" id="KW-0067">ATP-binding</keyword>
<dbReference type="Pfam" id="PF00560">
    <property type="entry name" value="LRR_1"/>
    <property type="match status" value="2"/>
</dbReference>
<comment type="subcellular location">
    <subcellularLocation>
        <location evidence="1">Membrane</location>
        <topology evidence="1">Single-pass membrane protein</topology>
    </subcellularLocation>
</comment>
<evidence type="ECO:0000256" key="1">
    <source>
        <dbReference type="ARBA" id="ARBA00004167"/>
    </source>
</evidence>
<keyword evidence="24" id="KW-1185">Reference proteome</keyword>
<evidence type="ECO:0000256" key="8">
    <source>
        <dbReference type="ARBA" id="ARBA00022729"/>
    </source>
</evidence>
<dbReference type="FunFam" id="1.10.510.10:FF:000146">
    <property type="entry name" value="LRR receptor-like serine/threonine-protein kinase IOS1"/>
    <property type="match status" value="1"/>
</dbReference>
<dbReference type="InterPro" id="IPR008271">
    <property type="entry name" value="Ser/Thr_kinase_AS"/>
</dbReference>
<comment type="catalytic activity">
    <reaction evidence="17">
        <text>L-seryl-[protein] + ATP = O-phospho-L-seryl-[protein] + ADP + H(+)</text>
        <dbReference type="Rhea" id="RHEA:17989"/>
        <dbReference type="Rhea" id="RHEA-COMP:9863"/>
        <dbReference type="Rhea" id="RHEA-COMP:11604"/>
        <dbReference type="ChEBI" id="CHEBI:15378"/>
        <dbReference type="ChEBI" id="CHEBI:29999"/>
        <dbReference type="ChEBI" id="CHEBI:30616"/>
        <dbReference type="ChEBI" id="CHEBI:83421"/>
        <dbReference type="ChEBI" id="CHEBI:456216"/>
        <dbReference type="EC" id="2.7.11.1"/>
    </reaction>
</comment>
<keyword evidence="6" id="KW-0808">Transferase</keyword>
<feature type="chain" id="PRO_5041708520" description="non-specific serine/threonine protein kinase" evidence="21">
    <location>
        <begin position="22"/>
        <end position="866"/>
    </location>
</feature>
<gene>
    <name evidence="23" type="ORF">TIFTF001_006535</name>
</gene>
<dbReference type="Gene3D" id="3.30.200.20">
    <property type="entry name" value="Phosphorylase Kinase, domain 1"/>
    <property type="match status" value="2"/>
</dbReference>
<dbReference type="SUPFAM" id="SSF56112">
    <property type="entry name" value="Protein kinase-like (PK-like)"/>
    <property type="match status" value="1"/>
</dbReference>
<evidence type="ECO:0000256" key="14">
    <source>
        <dbReference type="ARBA" id="ARBA00023136"/>
    </source>
</evidence>
<evidence type="ECO:0000256" key="13">
    <source>
        <dbReference type="ARBA" id="ARBA00022989"/>
    </source>
</evidence>
<evidence type="ECO:0000256" key="3">
    <source>
        <dbReference type="ARBA" id="ARBA00022527"/>
    </source>
</evidence>
<evidence type="ECO:0000256" key="5">
    <source>
        <dbReference type="ARBA" id="ARBA00022614"/>
    </source>
</evidence>
<dbReference type="Gene3D" id="3.80.10.10">
    <property type="entry name" value="Ribonuclease Inhibitor"/>
    <property type="match status" value="1"/>
</dbReference>
<dbReference type="GO" id="GO:0004674">
    <property type="term" value="F:protein serine/threonine kinase activity"/>
    <property type="evidence" value="ECO:0007669"/>
    <property type="project" value="UniProtKB-KW"/>
</dbReference>
<evidence type="ECO:0000256" key="12">
    <source>
        <dbReference type="ARBA" id="ARBA00022840"/>
    </source>
</evidence>
<dbReference type="PROSITE" id="PS50011">
    <property type="entry name" value="PROTEIN_KINASE_DOM"/>
    <property type="match status" value="1"/>
</dbReference>
<evidence type="ECO:0000256" key="11">
    <source>
        <dbReference type="ARBA" id="ARBA00022777"/>
    </source>
</evidence>
<dbReference type="PRINTS" id="PR00019">
    <property type="entry name" value="LEURICHRPT"/>
</dbReference>
<dbReference type="InterPro" id="IPR024788">
    <property type="entry name" value="Malectin-like_Carb-bd_dom"/>
</dbReference>
<keyword evidence="13 20" id="KW-1133">Transmembrane helix</keyword>
<evidence type="ECO:0000256" key="17">
    <source>
        <dbReference type="ARBA" id="ARBA00048679"/>
    </source>
</evidence>
<keyword evidence="4" id="KW-0597">Phosphoprotein</keyword>
<dbReference type="Pfam" id="PF07714">
    <property type="entry name" value="PK_Tyr_Ser-Thr"/>
    <property type="match status" value="1"/>
</dbReference>
<organism evidence="23 24">
    <name type="scientific">Ficus carica</name>
    <name type="common">Common fig</name>
    <dbReference type="NCBI Taxonomy" id="3494"/>
    <lineage>
        <taxon>Eukaryota</taxon>
        <taxon>Viridiplantae</taxon>
        <taxon>Streptophyta</taxon>
        <taxon>Embryophyta</taxon>
        <taxon>Tracheophyta</taxon>
        <taxon>Spermatophyta</taxon>
        <taxon>Magnoliopsida</taxon>
        <taxon>eudicotyledons</taxon>
        <taxon>Gunneridae</taxon>
        <taxon>Pentapetalae</taxon>
        <taxon>rosids</taxon>
        <taxon>fabids</taxon>
        <taxon>Rosales</taxon>
        <taxon>Moraceae</taxon>
        <taxon>Ficeae</taxon>
        <taxon>Ficus</taxon>
    </lineage>
</organism>
<accession>A0AA87ZRF4</accession>
<sequence length="866" mass="96096">MFKQYFLFAIFLALFSLLVHGQDDQSGFISLDCGLPRNSNYTEPSTQINYISDAPFVTTGTSNGIAPEYKDGLQEQVKNLRSFPEGIRNCYKVNVRKGTRYLIRATFLYGNYDGRDSTPEFDLHLGANFWDTVKFSNVSINAIKEILHIPSQDYVRVCLVNTGSGTPFISALEFRPMSSQVYYNNTAPSESLALVLRLDIGSTAGVAVRYPYDFLDRTWLPFGFNSWAQINTSQTTDPKSEKNYRPPSVVMSTAATPINESKTMDFSLDAPDTSTNFYFYMHFAELQQLEAEQYRAFNIALNGEPWYGPLAPVYLNTTTVLNPTGLSGSLSYNFSIIKLENSTLPPIFNGFEAYSSVDFQQLETNEKDVDAITNIKSTYGVKKNWDGDPCVPKGYLWTGLNCSYDGYASPRIISLNLSSSGLRGEITTHISKISMIQSLDLSDNNLTGSVPDFLSQLSNLRVLNLERNKLTGSVPAELIEKSNNGFLSLSVGENLNLCDPNKCKKKKNNNKNILVPILASIGGLVLLILIAAAVLISLKKKKRQEPEPQKDSFEPVKRQFTFSEILIMTNNFERTLGKGGFGTVYHGFIDDNTPVAVKLLMKVYHRNLTSLVGYCNEGTNMAVIYEYMANGDLSSHLSGNNNKSVLSWEGRLHIAMDAAQGLEYLHSGCKPPIVHRDVKTANILLTDNFRAKLADFGLSRSFPTQEGTHVSTVVAGTPGYLDPAYYVTNRLNEKSDVFSYGVVLLEIITNQPAIIRTSTDGTEERTHISQWVSSRLANGDIRSIVDPRLLQGDFETNSVWKAVEIAMVCLSATTANRPNMSEVVSELKECLAAELARKNQSRVTDSTGSDEVMSLNVTTELSPLAR</sequence>
<dbReference type="InterPro" id="IPR017441">
    <property type="entry name" value="Protein_kinase_ATP_BS"/>
</dbReference>
<dbReference type="PANTHER" id="PTHR45631:SF202">
    <property type="entry name" value="SENESCENCE-INDUCED RECEPTOR-LIKE SERINE_THREONINE-PROTEIN KINASE"/>
    <property type="match status" value="1"/>
</dbReference>
<evidence type="ECO:0000256" key="4">
    <source>
        <dbReference type="ARBA" id="ARBA00022553"/>
    </source>
</evidence>
<dbReference type="EMBL" id="BTGU01000006">
    <property type="protein sequence ID" value="GMN37095.1"/>
    <property type="molecule type" value="Genomic_DNA"/>
</dbReference>
<evidence type="ECO:0000256" key="2">
    <source>
        <dbReference type="ARBA" id="ARBA00012513"/>
    </source>
</evidence>
<dbReference type="PROSITE" id="PS00108">
    <property type="entry name" value="PROTEIN_KINASE_ST"/>
    <property type="match status" value="1"/>
</dbReference>
<keyword evidence="5" id="KW-0433">Leucine-rich repeat</keyword>
<protein>
    <recommendedName>
        <fullName evidence="2">non-specific serine/threonine protein kinase</fullName>
        <ecNumber evidence="2">2.7.11.1</ecNumber>
    </recommendedName>
</protein>
<evidence type="ECO:0000256" key="16">
    <source>
        <dbReference type="ARBA" id="ARBA00047899"/>
    </source>
</evidence>
<dbReference type="GO" id="GO:0005524">
    <property type="term" value="F:ATP binding"/>
    <property type="evidence" value="ECO:0007669"/>
    <property type="project" value="UniProtKB-UniRule"/>
</dbReference>